<evidence type="ECO:0000256" key="2">
    <source>
        <dbReference type="ARBA" id="ARBA00022553"/>
    </source>
</evidence>
<sequence>MAAGAATGGSLESTLDRKFQSVTNTMDSIQGLSTWCIDNKKFHSLIVRHWVKWLKKSDSSHRLNLVYLANDVIQNCKRKNAIVYRTAFAEVLPDALMLVNHEGDSKVVKSVERILSIWEERGVYAGTLITELRGILVKEESPPETPVEQKTPVESKAELQSKVVAEFVPQALIDQLSRYKRSLEEVDLREKQLAAMRVDIYSSDALRKLKDKAGGKKFSRDFEEGSAQLQDFVKFFEKQNKVGPPLLEALTNADIFYEMQYKEVKIVANAYQTFANRVTHLKRKLDSLKASLPDLDESPIPSPSADAPSPTGSESPFHGLELSNPDPDLDGSAMEDDAEPPAPSPLSSLGGSPGQTEIIGENDNREVEDMDLSEEEMIDGGIIVEGKTESIPSPEMSPPSPPRNEPPSGATELSVTPPVATTAATVESVNMDKIGSILNSLSSVMKSTGPFGESPPTVASVSSSVKSTAASPVVSQDANSLVNILSKVDVSPADLLSALSKVQGQGSIEGITSLLSSSPPNVAKDSSSTGKNHPSLSSTSAPMVASPSPSLSFIVSSSSTVRQSSGNQTPGQTSNSASAVAQTLHRDMDLTSAPKPSSSSKSLESKIHSFLQGNPAFNTFDINFSTHPALRGDSFSPVTGTDTEDGTPVRDEGGGTPTQDEIMDKPVVVPSPSNLNQSSVGETAETAPIAYHNTNKQNLNNPLQKANLPHGVPLNGQIYQPYAYGKPESEHGITAPIAHYQQISAQTEGPVLGERSSGSASNTQTAEDFQGGNEMGWYGDSYLKGTSQQPSGYNVTVPGETAGLYPYQAERTREHLELVPQQGAATSPAFFRSSLPPVPKFPPPPSYGLDTPPSSTNTMMIPPEQQPVPSTDTGFGTRSDSVIGGMVVHDHQHKSLFHPGDLPYDIDQHHLCRPEDLHPQLDDIRYHDDFCQRDAHFYQDNPYHHPDDSYYRPGSPSHHYPRVRGRLTPPILPSEDPYYQRRSPPPHFGPRRPPPPHHEIRHPGMRPPLRPLHPHPRGPPRPPFPRFLGPDPRLRGKRPGPRGGGPMFPPKRPFLPPRY</sequence>
<feature type="domain" description="CID" evidence="8">
    <location>
        <begin position="7"/>
        <end position="140"/>
    </location>
</feature>
<feature type="compositionally biased region" description="Acidic residues" evidence="7">
    <location>
        <begin position="327"/>
        <end position="339"/>
    </location>
</feature>
<dbReference type="PANTHER" id="PTHR12460:SF40">
    <property type="entry name" value="REGULATION OF NUCLEAR PRE-MRNA DOMAIN-CONTAINING PROTEIN 2"/>
    <property type="match status" value="1"/>
</dbReference>
<dbReference type="GO" id="GO:0031124">
    <property type="term" value="P:mRNA 3'-end processing"/>
    <property type="evidence" value="ECO:0007669"/>
    <property type="project" value="TreeGrafter"/>
</dbReference>
<proteinExistence type="inferred from homology"/>
<evidence type="ECO:0000259" key="8">
    <source>
        <dbReference type="PROSITE" id="PS51391"/>
    </source>
</evidence>
<feature type="compositionally biased region" description="Pro residues" evidence="7">
    <location>
        <begin position="395"/>
        <end position="405"/>
    </location>
</feature>
<dbReference type="InterPro" id="IPR008942">
    <property type="entry name" value="ENTH_VHS"/>
</dbReference>
<comment type="similarity">
    <text evidence="4">Belongs to the UPF0400 (RTT103) family.</text>
</comment>
<evidence type="ECO:0000256" key="1">
    <source>
        <dbReference type="ARBA" id="ARBA00022481"/>
    </source>
</evidence>
<dbReference type="Gene3D" id="1.25.40.90">
    <property type="match status" value="1"/>
</dbReference>
<feature type="compositionally biased region" description="Polar residues" evidence="7">
    <location>
        <begin position="513"/>
        <end position="541"/>
    </location>
</feature>
<dbReference type="OrthoDB" id="10069473at2759"/>
<keyword evidence="3" id="KW-0007">Acetylation</keyword>
<name>A0A6P7I366_9TELE</name>
<evidence type="ECO:0000256" key="5">
    <source>
        <dbReference type="ARBA" id="ARBA00062892"/>
    </source>
</evidence>
<feature type="region of interest" description="Disordered" evidence="7">
    <location>
        <begin position="629"/>
        <end position="679"/>
    </location>
</feature>
<evidence type="ECO:0000256" key="7">
    <source>
        <dbReference type="SAM" id="MobiDB-lite"/>
    </source>
</evidence>
<dbReference type="AlphaFoldDB" id="A0A6P7I366"/>
<feature type="compositionally biased region" description="Pro residues" evidence="7">
    <location>
        <begin position="1047"/>
        <end position="1059"/>
    </location>
</feature>
<dbReference type="Pfam" id="PF04818">
    <property type="entry name" value="CID"/>
    <property type="match status" value="1"/>
</dbReference>
<dbReference type="InterPro" id="IPR032337">
    <property type="entry name" value="RPRD1A/B_C"/>
</dbReference>
<organism evidence="9 10">
    <name type="scientific">Parambassis ranga</name>
    <name type="common">Indian glassy fish</name>
    <dbReference type="NCBI Taxonomy" id="210632"/>
    <lineage>
        <taxon>Eukaryota</taxon>
        <taxon>Metazoa</taxon>
        <taxon>Chordata</taxon>
        <taxon>Craniata</taxon>
        <taxon>Vertebrata</taxon>
        <taxon>Euteleostomi</taxon>
        <taxon>Actinopterygii</taxon>
        <taxon>Neopterygii</taxon>
        <taxon>Teleostei</taxon>
        <taxon>Neoteleostei</taxon>
        <taxon>Acanthomorphata</taxon>
        <taxon>Ovalentaria</taxon>
        <taxon>Ambassidae</taxon>
        <taxon>Parambassis</taxon>
    </lineage>
</organism>
<keyword evidence="2" id="KW-0597">Phosphoprotein</keyword>
<feature type="compositionally biased region" description="Low complexity" evidence="7">
    <location>
        <begin position="303"/>
        <end position="313"/>
    </location>
</feature>
<dbReference type="Pfam" id="PF16566">
    <property type="entry name" value="CREPT"/>
    <property type="match status" value="1"/>
</dbReference>
<dbReference type="Gene3D" id="6.10.250.2560">
    <property type="match status" value="1"/>
</dbReference>
<keyword evidence="1" id="KW-0488">Methylation</keyword>
<evidence type="ECO:0000256" key="4">
    <source>
        <dbReference type="ARBA" id="ARBA00034310"/>
    </source>
</evidence>
<feature type="compositionally biased region" description="Pro residues" evidence="7">
    <location>
        <begin position="983"/>
        <end position="993"/>
    </location>
</feature>
<keyword evidence="9" id="KW-1185">Reference proteome</keyword>
<evidence type="ECO:0000256" key="3">
    <source>
        <dbReference type="ARBA" id="ARBA00022990"/>
    </source>
</evidence>
<reference evidence="10" key="1">
    <citation type="submission" date="2025-08" db="UniProtKB">
        <authorList>
            <consortium name="RefSeq"/>
        </authorList>
    </citation>
    <scope>IDENTIFICATION</scope>
</reference>
<dbReference type="GeneID" id="114431705"/>
<comment type="subunit">
    <text evidence="5">Associates with the RNA polymerase II complex.</text>
</comment>
<dbReference type="PANTHER" id="PTHR12460">
    <property type="entry name" value="CYCLIN-DEPENDENT KINASE INHIBITOR-RELATED PROTEIN"/>
    <property type="match status" value="1"/>
</dbReference>
<protein>
    <recommendedName>
        <fullName evidence="6">Regulation of nuclear pre-mRNA domain-containing protein 2</fullName>
    </recommendedName>
</protein>
<feature type="region of interest" description="Disordered" evidence="7">
    <location>
        <begin position="941"/>
        <end position="1059"/>
    </location>
</feature>
<feature type="region of interest" description="Disordered" evidence="7">
    <location>
        <begin position="749"/>
        <end position="771"/>
    </location>
</feature>
<dbReference type="InterPro" id="IPR006569">
    <property type="entry name" value="CID_dom"/>
</dbReference>
<feature type="region of interest" description="Disordered" evidence="7">
    <location>
        <begin position="292"/>
        <end position="367"/>
    </location>
</feature>
<feature type="compositionally biased region" description="Polar residues" evidence="7">
    <location>
        <begin position="756"/>
        <end position="767"/>
    </location>
</feature>
<feature type="compositionally biased region" description="Low complexity" evidence="7">
    <location>
        <begin position="546"/>
        <end position="565"/>
    </location>
</feature>
<accession>A0A6P7I366</accession>
<feature type="compositionally biased region" description="Basic and acidic residues" evidence="7">
    <location>
        <begin position="941"/>
        <end position="950"/>
    </location>
</feature>
<dbReference type="SUPFAM" id="SSF48464">
    <property type="entry name" value="ENTH/VHS domain"/>
    <property type="match status" value="1"/>
</dbReference>
<dbReference type="FunFam" id="1.25.40.90:FF:000020">
    <property type="entry name" value="regulation of nuclear pre-mRNA domain-containing protein 2 isoform X1"/>
    <property type="match status" value="1"/>
</dbReference>
<dbReference type="PROSITE" id="PS51391">
    <property type="entry name" value="CID"/>
    <property type="match status" value="1"/>
</dbReference>
<dbReference type="InParanoid" id="A0A6P7I366"/>
<dbReference type="GO" id="GO:0000993">
    <property type="term" value="F:RNA polymerase II complex binding"/>
    <property type="evidence" value="ECO:0007669"/>
    <property type="project" value="TreeGrafter"/>
</dbReference>
<feature type="compositionally biased region" description="Polar residues" evidence="7">
    <location>
        <begin position="566"/>
        <end position="581"/>
    </location>
</feature>
<feature type="region of interest" description="Disordered" evidence="7">
    <location>
        <begin position="512"/>
        <end position="581"/>
    </location>
</feature>
<dbReference type="RefSeq" id="XP_028255099.1">
    <property type="nucleotide sequence ID" value="XM_028399298.1"/>
</dbReference>
<feature type="region of interest" description="Disordered" evidence="7">
    <location>
        <begin position="388"/>
        <end position="418"/>
    </location>
</feature>
<evidence type="ECO:0000313" key="9">
    <source>
        <dbReference type="Proteomes" id="UP000515145"/>
    </source>
</evidence>
<evidence type="ECO:0000256" key="6">
    <source>
        <dbReference type="ARBA" id="ARBA00067342"/>
    </source>
</evidence>
<evidence type="ECO:0000313" key="10">
    <source>
        <dbReference type="RefSeq" id="XP_028255099.1"/>
    </source>
</evidence>
<gene>
    <name evidence="10" type="primary">LOC114431705</name>
</gene>
<dbReference type="SMART" id="SM00582">
    <property type="entry name" value="RPR"/>
    <property type="match status" value="1"/>
</dbReference>
<dbReference type="Proteomes" id="UP000515145">
    <property type="component" value="Chromosome 2"/>
</dbReference>